<dbReference type="AlphaFoldDB" id="A0A0A8Z9B6"/>
<dbReference type="EMBL" id="GBRH01263622">
    <property type="protein sequence ID" value="JAD34273.1"/>
    <property type="molecule type" value="Transcribed_RNA"/>
</dbReference>
<reference evidence="2" key="1">
    <citation type="submission" date="2014-09" db="EMBL/GenBank/DDBJ databases">
        <authorList>
            <person name="Magalhaes I.L.F."/>
            <person name="Oliveira U."/>
            <person name="Santos F.R."/>
            <person name="Vidigal T.H.D.A."/>
            <person name="Brescovit A.D."/>
            <person name="Santos A.J."/>
        </authorList>
    </citation>
    <scope>NUCLEOTIDE SEQUENCE</scope>
    <source>
        <tissue evidence="2">Shoot tissue taken approximately 20 cm above the soil surface</tissue>
    </source>
</reference>
<feature type="region of interest" description="Disordered" evidence="1">
    <location>
        <begin position="1"/>
        <end position="46"/>
    </location>
</feature>
<sequence>MTSPPRCTGERQRSRVTGRRSGGDAEMHQDRRRENSLGDQLGEGEGVHIVGSKQRWKVWGTIMAGKELKDGIFGR</sequence>
<organism evidence="2">
    <name type="scientific">Arundo donax</name>
    <name type="common">Giant reed</name>
    <name type="synonym">Donax arundinaceus</name>
    <dbReference type="NCBI Taxonomy" id="35708"/>
    <lineage>
        <taxon>Eukaryota</taxon>
        <taxon>Viridiplantae</taxon>
        <taxon>Streptophyta</taxon>
        <taxon>Embryophyta</taxon>
        <taxon>Tracheophyta</taxon>
        <taxon>Spermatophyta</taxon>
        <taxon>Magnoliopsida</taxon>
        <taxon>Liliopsida</taxon>
        <taxon>Poales</taxon>
        <taxon>Poaceae</taxon>
        <taxon>PACMAD clade</taxon>
        <taxon>Arundinoideae</taxon>
        <taxon>Arundineae</taxon>
        <taxon>Arundo</taxon>
    </lineage>
</organism>
<name>A0A0A8Z9B6_ARUDO</name>
<reference evidence="2" key="2">
    <citation type="journal article" date="2015" name="Data Brief">
        <title>Shoot transcriptome of the giant reed, Arundo donax.</title>
        <authorList>
            <person name="Barrero R.A."/>
            <person name="Guerrero F.D."/>
            <person name="Moolhuijzen P."/>
            <person name="Goolsby J.A."/>
            <person name="Tidwell J."/>
            <person name="Bellgard S.E."/>
            <person name="Bellgard M.I."/>
        </authorList>
    </citation>
    <scope>NUCLEOTIDE SEQUENCE</scope>
    <source>
        <tissue evidence="2">Shoot tissue taken approximately 20 cm above the soil surface</tissue>
    </source>
</reference>
<evidence type="ECO:0000313" key="2">
    <source>
        <dbReference type="EMBL" id="JAD34273.1"/>
    </source>
</evidence>
<accession>A0A0A8Z9B6</accession>
<feature type="compositionally biased region" description="Basic and acidic residues" evidence="1">
    <location>
        <begin position="21"/>
        <end position="36"/>
    </location>
</feature>
<protein>
    <submittedName>
        <fullName evidence="2">Uncharacterized protein</fullName>
    </submittedName>
</protein>
<proteinExistence type="predicted"/>
<evidence type="ECO:0000256" key="1">
    <source>
        <dbReference type="SAM" id="MobiDB-lite"/>
    </source>
</evidence>